<dbReference type="PATRIC" id="fig|1225564.3.peg.456"/>
<dbReference type="EMBL" id="LCYG01000115">
    <property type="protein sequence ID" value="KLK89868.1"/>
    <property type="molecule type" value="Genomic_DNA"/>
</dbReference>
<dbReference type="Proteomes" id="UP000035489">
    <property type="component" value="Unassembled WGS sequence"/>
</dbReference>
<gene>
    <name evidence="2" type="ORF">AA309_28975</name>
</gene>
<evidence type="ECO:0000313" key="3">
    <source>
        <dbReference type="Proteomes" id="UP000035489"/>
    </source>
</evidence>
<dbReference type="STRING" id="1225564.AA309_28975"/>
<reference evidence="2 3" key="1">
    <citation type="submission" date="2015-05" db="EMBL/GenBank/DDBJ databases">
        <title>Draft genome sequence of Microvirga vignae strain BR3299, a novel nitrogen fixing bacteria isolated from Brazil semi-aired region.</title>
        <authorList>
            <person name="Zilli J.E."/>
            <person name="Passos S.R."/>
            <person name="Leite J."/>
            <person name="Baldani J.I."/>
            <person name="Xavier G.R."/>
            <person name="Rumjaneck N.G."/>
            <person name="Simoes-Araujo J.L."/>
        </authorList>
    </citation>
    <scope>NUCLEOTIDE SEQUENCE [LARGE SCALE GENOMIC DNA]</scope>
    <source>
        <strain evidence="2 3">BR3299</strain>
    </source>
</reference>
<dbReference type="AlphaFoldDB" id="A0A0H1R426"/>
<keyword evidence="3" id="KW-1185">Reference proteome</keyword>
<evidence type="ECO:0000313" key="2">
    <source>
        <dbReference type="EMBL" id="KLK89868.1"/>
    </source>
</evidence>
<dbReference type="Pfam" id="PF18551">
    <property type="entry name" value="TackOD1"/>
    <property type="match status" value="1"/>
</dbReference>
<accession>A0A0H1R426</accession>
<name>A0A0H1R426_9HYPH</name>
<feature type="domain" description="Thaumarchaeal output" evidence="1">
    <location>
        <begin position="125"/>
        <end position="303"/>
    </location>
</feature>
<organism evidence="2 3">
    <name type="scientific">Microvirga vignae</name>
    <dbReference type="NCBI Taxonomy" id="1225564"/>
    <lineage>
        <taxon>Bacteria</taxon>
        <taxon>Pseudomonadati</taxon>
        <taxon>Pseudomonadota</taxon>
        <taxon>Alphaproteobacteria</taxon>
        <taxon>Hyphomicrobiales</taxon>
        <taxon>Methylobacteriaceae</taxon>
        <taxon>Microvirga</taxon>
    </lineage>
</organism>
<evidence type="ECO:0000259" key="1">
    <source>
        <dbReference type="Pfam" id="PF18551"/>
    </source>
</evidence>
<protein>
    <recommendedName>
        <fullName evidence="1">Thaumarchaeal output domain-containing protein</fullName>
    </recommendedName>
</protein>
<proteinExistence type="predicted"/>
<sequence length="436" mass="49470">MSSPEQLANQILGVWREDGLSWRPRVRWFPRVPPYLDEIFDLLFEPADGDDADAILFSDERRSAPLHNIRDFVGGLQVPMIDLGGRAGDFTDAHFDLMEPRTWAETARRIIKFRQGREALAPQYRHTVDPDIQILAHMYVSGRQLRGMRYPLTPEAVCYPGFFSASTIVPIADRLVLRGFLKKTFFDRLHECRTCRSRRLTVREECPSCRSADLRETSLIHHFHCAVLLPEDQFRQGVALICPKCKRQLRNYGKDYDRPGSAYICNTCDATSSELEVGFICLDCNARMDGEAAERVDLYSYALTDASIAFLEGRAAALDATMPDSLQREIARIHGTANVQAAVAEIRFAGRDELISSHGRSVFERSCDLFLENIRNRLGNAGSLHVGENIAYILAERFDARTEQELRTLVARSEDLLRHKLDARLTIAQRLGRALP</sequence>
<comment type="caution">
    <text evidence="2">The sequence shown here is derived from an EMBL/GenBank/DDBJ whole genome shotgun (WGS) entry which is preliminary data.</text>
</comment>
<dbReference type="InterPro" id="IPR040572">
    <property type="entry name" value="TackOD1"/>
</dbReference>